<dbReference type="EMBL" id="NVMX01000218">
    <property type="protein sequence ID" value="PDZ94315.1"/>
    <property type="molecule type" value="Genomic_DNA"/>
</dbReference>
<evidence type="ECO:0000259" key="1">
    <source>
        <dbReference type="Pfam" id="PF20472"/>
    </source>
</evidence>
<keyword evidence="2" id="KW-0418">Kinase</keyword>
<dbReference type="Pfam" id="PF20472">
    <property type="entry name" value="PDDEXK_11"/>
    <property type="match status" value="1"/>
</dbReference>
<dbReference type="GO" id="GO:0016301">
    <property type="term" value="F:kinase activity"/>
    <property type="evidence" value="ECO:0007669"/>
    <property type="project" value="UniProtKB-KW"/>
</dbReference>
<organism evidence="2 3">
    <name type="scientific">Bacillus cereus</name>
    <dbReference type="NCBI Taxonomy" id="1396"/>
    <lineage>
        <taxon>Bacteria</taxon>
        <taxon>Bacillati</taxon>
        <taxon>Bacillota</taxon>
        <taxon>Bacilli</taxon>
        <taxon>Bacillales</taxon>
        <taxon>Bacillaceae</taxon>
        <taxon>Bacillus</taxon>
        <taxon>Bacillus cereus group</taxon>
    </lineage>
</organism>
<reference evidence="2 3" key="1">
    <citation type="submission" date="2017-09" db="EMBL/GenBank/DDBJ databases">
        <title>Large-scale bioinformatics analysis of Bacillus genomes uncovers conserved roles of natural products in bacterial physiology.</title>
        <authorList>
            <consortium name="Agbiome Team Llc"/>
            <person name="Bleich R.M."/>
            <person name="Grubbs K.J."/>
            <person name="Santa Maria K.C."/>
            <person name="Allen S.E."/>
            <person name="Farag S."/>
            <person name="Shank E.A."/>
            <person name="Bowers A."/>
        </authorList>
    </citation>
    <scope>NUCLEOTIDE SEQUENCE [LARGE SCALE GENOMIC DNA]</scope>
    <source>
        <strain evidence="2 3">AFS092789</strain>
    </source>
</reference>
<comment type="caution">
    <text evidence="2">The sequence shown here is derived from an EMBL/GenBank/DDBJ whole genome shotgun (WGS) entry which is preliminary data.</text>
</comment>
<dbReference type="AlphaFoldDB" id="A0A9X6SSD3"/>
<keyword evidence="2" id="KW-0808">Transferase</keyword>
<protein>
    <submittedName>
        <fullName evidence="2">4-diphosphocytidyl-2C-methyl-D-erythritol kinase</fullName>
    </submittedName>
</protein>
<accession>A0A9X6SSD3</accession>
<dbReference type="InterPro" id="IPR046821">
    <property type="entry name" value="PDDEXK_11"/>
</dbReference>
<sequence>MVKGTYANETGRALEKRVANLLDSYGFKTISEREYNKNPEKHGSEVLLTNVKYLNIYGQPGKSEFMLCSRKYNMQLRIECKWQQSSGSVDEKYPYLLLNCVEAMPEKEVIIIVDGGGARKGAVAWLKNNAKTVKNKNIRVINFEKFKDWTRYAFREDNVEKII</sequence>
<gene>
    <name evidence="2" type="ORF">CON36_34430</name>
</gene>
<name>A0A9X6SSD3_BACCE</name>
<feature type="domain" description="PD-(D/E)XK nuclease" evidence="1">
    <location>
        <begin position="7"/>
        <end position="150"/>
    </location>
</feature>
<evidence type="ECO:0000313" key="3">
    <source>
        <dbReference type="Proteomes" id="UP000219922"/>
    </source>
</evidence>
<dbReference type="Proteomes" id="UP000219922">
    <property type="component" value="Unassembled WGS sequence"/>
</dbReference>
<dbReference type="RefSeq" id="WP_098007106.1">
    <property type="nucleotide sequence ID" value="NZ_NVMX01000218.1"/>
</dbReference>
<evidence type="ECO:0000313" key="2">
    <source>
        <dbReference type="EMBL" id="PDZ94315.1"/>
    </source>
</evidence>
<proteinExistence type="predicted"/>